<keyword evidence="1" id="KW-0472">Membrane</keyword>
<keyword evidence="1" id="KW-0812">Transmembrane</keyword>
<evidence type="ECO:0000313" key="3">
    <source>
        <dbReference type="Proteomes" id="UP000439903"/>
    </source>
</evidence>
<name>A0A8H4EHW4_GIGMA</name>
<proteinExistence type="predicted"/>
<organism evidence="2 3">
    <name type="scientific">Gigaspora margarita</name>
    <dbReference type="NCBI Taxonomy" id="4874"/>
    <lineage>
        <taxon>Eukaryota</taxon>
        <taxon>Fungi</taxon>
        <taxon>Fungi incertae sedis</taxon>
        <taxon>Mucoromycota</taxon>
        <taxon>Glomeromycotina</taxon>
        <taxon>Glomeromycetes</taxon>
        <taxon>Diversisporales</taxon>
        <taxon>Gigasporaceae</taxon>
        <taxon>Gigaspora</taxon>
    </lineage>
</organism>
<comment type="caution">
    <text evidence="2">The sequence shown here is derived from an EMBL/GenBank/DDBJ whole genome shotgun (WGS) entry which is preliminary data.</text>
</comment>
<keyword evidence="3" id="KW-1185">Reference proteome</keyword>
<sequence>MSKGKKTPKSKNTDPDTVYGSCCLFWFETDRGEKLYFSIFRKFCQLILYSLIIAYIIYYIKSFSGPSHEEISRSIKDVPVPSIVFYSNGANFNITNIQCINNTALSSCDDKILFDGINFSYFDENLFPDGIEFRIYINNSISSLNDNISNQYPSIILIDPETYKQVVDDSRILKFSNSEDKVLSIVLQNYYSLLPFQIHTVLLERIKFQDLDTSLEYGSAEDIYKKISKHLINYFGYSSKMLFTGQLNNSIFLNGSNSSRLYATLQVQSMSSILTTYKEVNKVSSTTVLAFLSGLGGSTTFLLVIYKFCFGGHKPPGLLKPLLPC</sequence>
<gene>
    <name evidence="2" type="ORF">F8M41_022595</name>
</gene>
<keyword evidence="1" id="KW-1133">Transmembrane helix</keyword>
<evidence type="ECO:0000313" key="2">
    <source>
        <dbReference type="EMBL" id="KAF0487210.1"/>
    </source>
</evidence>
<reference evidence="2 3" key="1">
    <citation type="journal article" date="2019" name="Environ. Microbiol.">
        <title>At the nexus of three kingdoms: the genome of the mycorrhizal fungus Gigaspora margarita provides insights into plant, endobacterial and fungal interactions.</title>
        <authorList>
            <person name="Venice F."/>
            <person name="Ghignone S."/>
            <person name="Salvioli di Fossalunga A."/>
            <person name="Amselem J."/>
            <person name="Novero M."/>
            <person name="Xianan X."/>
            <person name="Sedzielewska Toro K."/>
            <person name="Morin E."/>
            <person name="Lipzen A."/>
            <person name="Grigoriev I.V."/>
            <person name="Henrissat B."/>
            <person name="Martin F.M."/>
            <person name="Bonfante P."/>
        </authorList>
    </citation>
    <scope>NUCLEOTIDE SEQUENCE [LARGE SCALE GENOMIC DNA]</scope>
    <source>
        <strain evidence="2 3">BEG34</strain>
    </source>
</reference>
<evidence type="ECO:0000256" key="1">
    <source>
        <dbReference type="SAM" id="Phobius"/>
    </source>
</evidence>
<dbReference type="Proteomes" id="UP000439903">
    <property type="component" value="Unassembled WGS sequence"/>
</dbReference>
<feature type="transmembrane region" description="Helical" evidence="1">
    <location>
        <begin position="43"/>
        <end position="60"/>
    </location>
</feature>
<protein>
    <submittedName>
        <fullName evidence="2">Uncharacterized protein</fullName>
    </submittedName>
</protein>
<dbReference type="OrthoDB" id="2486962at2759"/>
<dbReference type="AlphaFoldDB" id="A0A8H4EHW4"/>
<dbReference type="EMBL" id="WTPW01000703">
    <property type="protein sequence ID" value="KAF0487210.1"/>
    <property type="molecule type" value="Genomic_DNA"/>
</dbReference>
<accession>A0A8H4EHW4</accession>